<dbReference type="RefSeq" id="WP_386362402.1">
    <property type="nucleotide sequence ID" value="NZ_JBHRXZ010000016.1"/>
</dbReference>
<evidence type="ECO:0000313" key="1">
    <source>
        <dbReference type="EMBL" id="MFC3607375.1"/>
    </source>
</evidence>
<proteinExistence type="predicted"/>
<gene>
    <name evidence="1" type="ORF">ACFOMF_06255</name>
</gene>
<sequence length="160" mass="17279">MAERIQYDPKPAKIGPDAHEELDRLLNSLHEHGVLRFANDLVSANTKVTEVLVSGLGKPGTLNAIQNLSILGMALSRIQPNDFYKVIFAATDSVNALAANGAPKTDAEAPGVRGTYKMLQDDQLWQGVMPLLEAIKVFAAGLEREVDKPITSFTGKPGQQ</sequence>
<dbReference type="Proteomes" id="UP001595630">
    <property type="component" value="Unassembled WGS sequence"/>
</dbReference>
<comment type="caution">
    <text evidence="1">The sequence shown here is derived from an EMBL/GenBank/DDBJ whole genome shotgun (WGS) entry which is preliminary data.</text>
</comment>
<reference evidence="2" key="1">
    <citation type="journal article" date="2019" name="Int. J. Syst. Evol. Microbiol.">
        <title>The Global Catalogue of Microorganisms (GCM) 10K type strain sequencing project: providing services to taxonomists for standard genome sequencing and annotation.</title>
        <authorList>
            <consortium name="The Broad Institute Genomics Platform"/>
            <consortium name="The Broad Institute Genome Sequencing Center for Infectious Disease"/>
            <person name="Wu L."/>
            <person name="Ma J."/>
        </authorList>
    </citation>
    <scope>NUCLEOTIDE SEQUENCE [LARGE SCALE GENOMIC DNA]</scope>
    <source>
        <strain evidence="2">KCTC 42447</strain>
    </source>
</reference>
<dbReference type="EMBL" id="JBHRXZ010000016">
    <property type="protein sequence ID" value="MFC3607375.1"/>
    <property type="molecule type" value="Genomic_DNA"/>
</dbReference>
<keyword evidence="2" id="KW-1185">Reference proteome</keyword>
<organism evidence="1 2">
    <name type="scientific">Stutzerimonas tarimensis</name>
    <dbReference type="NCBI Taxonomy" id="1507735"/>
    <lineage>
        <taxon>Bacteria</taxon>
        <taxon>Pseudomonadati</taxon>
        <taxon>Pseudomonadota</taxon>
        <taxon>Gammaproteobacteria</taxon>
        <taxon>Pseudomonadales</taxon>
        <taxon>Pseudomonadaceae</taxon>
        <taxon>Stutzerimonas</taxon>
    </lineage>
</organism>
<protein>
    <submittedName>
        <fullName evidence="1">DUF1641 domain-containing protein</fullName>
    </submittedName>
</protein>
<evidence type="ECO:0000313" key="2">
    <source>
        <dbReference type="Proteomes" id="UP001595630"/>
    </source>
</evidence>
<name>A0ABV7T2F8_9GAMM</name>
<accession>A0ABV7T2F8</accession>